<dbReference type="PRINTS" id="PR00099">
    <property type="entry name" value="CPSGATASE"/>
</dbReference>
<dbReference type="InterPro" id="IPR017926">
    <property type="entry name" value="GATASE"/>
</dbReference>
<comment type="catalytic activity">
    <reaction evidence="9">
        <text>XMP + L-glutamine + ATP + H2O = GMP + L-glutamate + AMP + diphosphate + 2 H(+)</text>
        <dbReference type="Rhea" id="RHEA:11680"/>
        <dbReference type="ChEBI" id="CHEBI:15377"/>
        <dbReference type="ChEBI" id="CHEBI:15378"/>
        <dbReference type="ChEBI" id="CHEBI:29985"/>
        <dbReference type="ChEBI" id="CHEBI:30616"/>
        <dbReference type="ChEBI" id="CHEBI:33019"/>
        <dbReference type="ChEBI" id="CHEBI:57464"/>
        <dbReference type="ChEBI" id="CHEBI:58115"/>
        <dbReference type="ChEBI" id="CHEBI:58359"/>
        <dbReference type="ChEBI" id="CHEBI:456215"/>
        <dbReference type="EC" id="6.3.5.2"/>
    </reaction>
</comment>
<dbReference type="EMBL" id="CP051627">
    <property type="protein sequence ID" value="UPT21801.1"/>
    <property type="molecule type" value="Genomic_DNA"/>
</dbReference>
<evidence type="ECO:0000256" key="1">
    <source>
        <dbReference type="ARBA" id="ARBA00002332"/>
    </source>
</evidence>
<proteinExistence type="inferred from homology"/>
<name>A0ABY4L4G6_THEAE</name>
<evidence type="ECO:0000256" key="9">
    <source>
        <dbReference type="HAMAP-Rule" id="MF_00344"/>
    </source>
</evidence>
<dbReference type="CDD" id="cd01997">
    <property type="entry name" value="GMP_synthase_C"/>
    <property type="match status" value="1"/>
</dbReference>
<keyword evidence="5 9" id="KW-0332">GMP biosynthesis</keyword>
<dbReference type="InterPro" id="IPR014729">
    <property type="entry name" value="Rossmann-like_a/b/a_fold"/>
</dbReference>
<evidence type="ECO:0000256" key="5">
    <source>
        <dbReference type="ARBA" id="ARBA00022749"/>
    </source>
</evidence>
<dbReference type="PROSITE" id="PS51273">
    <property type="entry name" value="GATASE_TYPE_1"/>
    <property type="match status" value="1"/>
</dbReference>
<keyword evidence="13" id="KW-1185">Reference proteome</keyword>
<evidence type="ECO:0000256" key="10">
    <source>
        <dbReference type="PROSITE-ProRule" id="PRU00886"/>
    </source>
</evidence>
<gene>
    <name evidence="9 12" type="primary">guaA</name>
    <name evidence="12" type="ORF">FOF52_13280</name>
</gene>
<comment type="pathway">
    <text evidence="2 9">Purine metabolism; GMP biosynthesis; GMP from XMP (L-Gln route): step 1/1.</text>
</comment>
<keyword evidence="3 9" id="KW-0436">Ligase</keyword>
<dbReference type="NCBIfam" id="NF000848">
    <property type="entry name" value="PRK00074.1"/>
    <property type="match status" value="1"/>
</dbReference>
<evidence type="ECO:0000256" key="7">
    <source>
        <dbReference type="ARBA" id="ARBA00022840"/>
    </source>
</evidence>
<dbReference type="GO" id="GO:0003922">
    <property type="term" value="F:GMP synthase (glutamine-hydrolyzing) activity"/>
    <property type="evidence" value="ECO:0007669"/>
    <property type="project" value="UniProtKB-EC"/>
</dbReference>
<dbReference type="Proteomes" id="UP000832041">
    <property type="component" value="Chromosome"/>
</dbReference>
<dbReference type="PRINTS" id="PR00096">
    <property type="entry name" value="GATASE"/>
</dbReference>
<evidence type="ECO:0000256" key="3">
    <source>
        <dbReference type="ARBA" id="ARBA00022598"/>
    </source>
</evidence>
<dbReference type="InterPro" id="IPR004739">
    <property type="entry name" value="GMP_synth_GATase"/>
</dbReference>
<dbReference type="Gene3D" id="3.40.50.880">
    <property type="match status" value="1"/>
</dbReference>
<dbReference type="Gene3D" id="3.30.300.10">
    <property type="match status" value="1"/>
</dbReference>
<dbReference type="PANTHER" id="PTHR11922">
    <property type="entry name" value="GMP SYNTHASE-RELATED"/>
    <property type="match status" value="1"/>
</dbReference>
<dbReference type="Pfam" id="PF00117">
    <property type="entry name" value="GATase"/>
    <property type="match status" value="1"/>
</dbReference>
<sequence length="528" mass="57200">MSVAGAPDSTFDTVLVVDFGAQYAQLIARRVRECHVYSEIVPSTMPVEEMLAKNPKAVILSGGPSSVYADGAPKAPEGLFETGVPTLGICYGFQVMAQTLGGTVERTGRSEYGRTEIELSVDSLLFHTLPQQQTVWMSHGDAVSRAPDGFRVTGRTPGAPVAAMENPERGLFGVQFHPEVLHTEHGQAVLRHFLYEAAGCRPTWTMVNIVEEQVERIRAQIGSKRVICGLSGGVDSAVAGALVQRAVGDQLTCVFVDHGLLRKGEAEQVEKDFVAATGATLKVVDAQERFLNALAGVTDPETKRKIIGREFIRVFEQAAREVVAAAGDGDEAVEFLVQGTLYPDVVESGGGPGTANIKSHHNVGGLPDDLRFTLVEPLRELFKDEVRKVGEELGLPAEMVWRQPFPGPGLAIRIVGEVTAERLAILREADAIAREELTRAGLDRDIWQCPVVLLADVRSVGVQGDGRTYGHPVVLRPVTSEDAMTADWARVPYDVLATISNRITNEVREINRVTLDVTSKPPGTIEWE</sequence>
<reference evidence="12 13" key="1">
    <citation type="submission" date="2020-04" db="EMBL/GenBank/DDBJ databases">
        <title>Thermobifida alba genome sequencing and assembly.</title>
        <authorList>
            <person name="Luzics S."/>
            <person name="Horvath B."/>
            <person name="Nagy I."/>
            <person name="Toth A."/>
            <person name="Nagy I."/>
            <person name="Kukolya J."/>
        </authorList>
    </citation>
    <scope>NUCLEOTIDE SEQUENCE [LARGE SCALE GENOMIC DNA]</scope>
    <source>
        <strain evidence="12 13">DSM 43795</strain>
    </source>
</reference>
<dbReference type="InterPro" id="IPR025777">
    <property type="entry name" value="GMPS_ATP_PPase_dom"/>
</dbReference>
<dbReference type="InterPro" id="IPR001674">
    <property type="entry name" value="GMP_synth_C"/>
</dbReference>
<dbReference type="Pfam" id="PF00958">
    <property type="entry name" value="GMP_synt_C"/>
    <property type="match status" value="1"/>
</dbReference>
<evidence type="ECO:0000256" key="4">
    <source>
        <dbReference type="ARBA" id="ARBA00022741"/>
    </source>
</evidence>
<dbReference type="InterPro" id="IPR022955">
    <property type="entry name" value="GMP_synthase"/>
</dbReference>
<dbReference type="EC" id="6.3.5.2" evidence="9"/>
<organism evidence="12 13">
    <name type="scientific">Thermobifida alba</name>
    <name type="common">Thermomonospora alba</name>
    <dbReference type="NCBI Taxonomy" id="53522"/>
    <lineage>
        <taxon>Bacteria</taxon>
        <taxon>Bacillati</taxon>
        <taxon>Actinomycetota</taxon>
        <taxon>Actinomycetes</taxon>
        <taxon>Streptosporangiales</taxon>
        <taxon>Nocardiopsidaceae</taxon>
        <taxon>Thermobifida</taxon>
    </lineage>
</organism>
<feature type="binding site" evidence="10">
    <location>
        <begin position="231"/>
        <end position="237"/>
    </location>
    <ligand>
        <name>ATP</name>
        <dbReference type="ChEBI" id="CHEBI:30616"/>
    </ligand>
</feature>
<evidence type="ECO:0000313" key="13">
    <source>
        <dbReference type="Proteomes" id="UP000832041"/>
    </source>
</evidence>
<keyword evidence="6 9" id="KW-0658">Purine biosynthesis</keyword>
<evidence type="ECO:0000256" key="6">
    <source>
        <dbReference type="ARBA" id="ARBA00022755"/>
    </source>
</evidence>
<evidence type="ECO:0000256" key="8">
    <source>
        <dbReference type="ARBA" id="ARBA00022962"/>
    </source>
</evidence>
<dbReference type="SUPFAM" id="SSF52402">
    <property type="entry name" value="Adenine nucleotide alpha hydrolases-like"/>
    <property type="match status" value="1"/>
</dbReference>
<feature type="domain" description="GMPS ATP-PPase" evidence="11">
    <location>
        <begin position="204"/>
        <end position="402"/>
    </location>
</feature>
<comment type="function">
    <text evidence="1 9">Catalyzes the synthesis of GMP from XMP.</text>
</comment>
<keyword evidence="8 9" id="KW-0315">Glutamine amidotransferase</keyword>
<dbReference type="PRINTS" id="PR00097">
    <property type="entry name" value="ANTSNTHASEII"/>
</dbReference>
<keyword evidence="4 9" id="KW-0547">Nucleotide-binding</keyword>
<feature type="active site" evidence="9">
    <location>
        <position position="179"/>
    </location>
</feature>
<comment type="subunit">
    <text evidence="9">Homodimer.</text>
</comment>
<dbReference type="CDD" id="cd01742">
    <property type="entry name" value="GATase1_GMP_Synthase"/>
    <property type="match status" value="1"/>
</dbReference>
<dbReference type="PROSITE" id="PS51553">
    <property type="entry name" value="GMPS_ATP_PPASE"/>
    <property type="match status" value="1"/>
</dbReference>
<dbReference type="PANTHER" id="PTHR11922:SF2">
    <property type="entry name" value="GMP SYNTHASE [GLUTAMINE-HYDROLYZING]"/>
    <property type="match status" value="1"/>
</dbReference>
<dbReference type="SUPFAM" id="SSF52317">
    <property type="entry name" value="Class I glutamine amidotransferase-like"/>
    <property type="match status" value="1"/>
</dbReference>
<evidence type="ECO:0000313" key="12">
    <source>
        <dbReference type="EMBL" id="UPT21801.1"/>
    </source>
</evidence>
<dbReference type="Pfam" id="PF02540">
    <property type="entry name" value="NAD_synthase"/>
    <property type="match status" value="1"/>
</dbReference>
<dbReference type="InterPro" id="IPR022310">
    <property type="entry name" value="NAD/GMP_synthase"/>
</dbReference>
<keyword evidence="7 9" id="KW-0067">ATP-binding</keyword>
<evidence type="ECO:0000256" key="2">
    <source>
        <dbReference type="ARBA" id="ARBA00005153"/>
    </source>
</evidence>
<protein>
    <recommendedName>
        <fullName evidence="9">GMP synthase [glutamine-hydrolyzing]</fullName>
        <ecNumber evidence="9">6.3.5.2</ecNumber>
    </recommendedName>
    <alternativeName>
        <fullName evidence="9">GMP synthetase</fullName>
    </alternativeName>
    <alternativeName>
        <fullName evidence="9">Glutamine amidotransferase</fullName>
    </alternativeName>
</protein>
<feature type="active site" evidence="9">
    <location>
        <position position="177"/>
    </location>
</feature>
<dbReference type="SUPFAM" id="SSF54810">
    <property type="entry name" value="GMP synthetase C-terminal dimerisation domain"/>
    <property type="match status" value="1"/>
</dbReference>
<dbReference type="NCBIfam" id="TIGR00888">
    <property type="entry name" value="guaA_Nterm"/>
    <property type="match status" value="1"/>
</dbReference>
<dbReference type="HAMAP" id="MF_00344">
    <property type="entry name" value="GMP_synthase"/>
    <property type="match status" value="1"/>
</dbReference>
<evidence type="ECO:0000259" key="11">
    <source>
        <dbReference type="PROSITE" id="PS51553"/>
    </source>
</evidence>
<dbReference type="InterPro" id="IPR029062">
    <property type="entry name" value="Class_I_gatase-like"/>
</dbReference>
<feature type="active site" description="Nucleophile" evidence="9">
    <location>
        <position position="90"/>
    </location>
</feature>
<dbReference type="RefSeq" id="WP_248590289.1">
    <property type="nucleotide sequence ID" value="NZ_BAABEB010000003.1"/>
</dbReference>
<dbReference type="Gene3D" id="3.40.50.620">
    <property type="entry name" value="HUPs"/>
    <property type="match status" value="1"/>
</dbReference>
<accession>A0ABY4L4G6</accession>
<dbReference type="NCBIfam" id="TIGR00884">
    <property type="entry name" value="guaA_Cterm"/>
    <property type="match status" value="1"/>
</dbReference>